<feature type="transmembrane region" description="Helical" evidence="4">
    <location>
        <begin position="259"/>
        <end position="279"/>
    </location>
</feature>
<keyword evidence="4" id="KW-0472">Membrane</keyword>
<evidence type="ECO:0000256" key="4">
    <source>
        <dbReference type="SAM" id="Phobius"/>
    </source>
</evidence>
<sequence length="575" mass="63486">MPDHASDLAVREAVYSCGADRPTRSAGWLWLKLDASRLRALPPDWNLLVDQIRFQEVAVLIEDSSGARRLSVNQYDMQEHWAPGGLLRFPVMTSGSDVQGLYLGFQRIDDLSLMRKIVAVAASEQVRIDARWLLLMGIFAGTLCSALLYNLVIHTGRRPSFQRWYLAWVTAAFAYGMTWTNVAAYVFPAFAGPVVVRIDFILVGLMIAAGNMFFFTVIEDGILPRSLLRIGRLLALSGAVLGVMAAAETVFPPVLTDRLLNYVLLATAAAVGVSCWIAVRRRSRLVWFYLIGWSPAIIVFLARLARNLGLMPQIDFVDMATFAALAFEALALSLAIADRFRIVRRDLDAAQQRHEINLAEAEALRTAARTDFLTGIGNRSAFQADAHGLAAQGEPFSLFLIDVDYLKDTNDRFGHACGDELLRQVAAMLKEVTSNVAQTNIARIGGDEFAVLCPGTRDKESEVIDQLRKIQGRAWRFKEHDRTISLSIGSSRSPEDAGQLDALYQNADIALYNAKRRGRSCHCHYDASQRMLRDLEGGPTSGAEATPHEGEFHRQSQPQPVALSSHAHQGVICAG</sequence>
<dbReference type="GO" id="GO:0052621">
    <property type="term" value="F:diguanylate cyclase activity"/>
    <property type="evidence" value="ECO:0007669"/>
    <property type="project" value="UniProtKB-EC"/>
</dbReference>
<dbReference type="RefSeq" id="WP_353984318.1">
    <property type="nucleotide sequence ID" value="NZ_JBEWLY010000014.1"/>
</dbReference>
<feature type="transmembrane region" description="Helical" evidence="4">
    <location>
        <begin position="230"/>
        <end position="247"/>
    </location>
</feature>
<feature type="transmembrane region" description="Helical" evidence="4">
    <location>
        <begin position="200"/>
        <end position="218"/>
    </location>
</feature>
<dbReference type="PROSITE" id="PS50887">
    <property type="entry name" value="GGDEF"/>
    <property type="match status" value="1"/>
</dbReference>
<feature type="region of interest" description="Disordered" evidence="3">
    <location>
        <begin position="534"/>
        <end position="575"/>
    </location>
</feature>
<dbReference type="Pfam" id="PF00990">
    <property type="entry name" value="GGDEF"/>
    <property type="match status" value="1"/>
</dbReference>
<dbReference type="Gene3D" id="3.30.70.270">
    <property type="match status" value="1"/>
</dbReference>
<dbReference type="Proteomes" id="UP001548713">
    <property type="component" value="Unassembled WGS sequence"/>
</dbReference>
<comment type="caution">
    <text evidence="6">The sequence shown here is derived from an EMBL/GenBank/DDBJ whole genome shotgun (WGS) entry which is preliminary data.</text>
</comment>
<keyword evidence="6" id="KW-0548">Nucleotidyltransferase</keyword>
<feature type="transmembrane region" description="Helical" evidence="4">
    <location>
        <begin position="132"/>
        <end position="152"/>
    </location>
</feature>
<organism evidence="6 7">
    <name type="scientific">Novosphingobium kalidii</name>
    <dbReference type="NCBI Taxonomy" id="3230299"/>
    <lineage>
        <taxon>Bacteria</taxon>
        <taxon>Pseudomonadati</taxon>
        <taxon>Pseudomonadota</taxon>
        <taxon>Alphaproteobacteria</taxon>
        <taxon>Sphingomonadales</taxon>
        <taxon>Sphingomonadaceae</taxon>
        <taxon>Novosphingobium</taxon>
    </lineage>
</organism>
<accession>A0ABV2D1R4</accession>
<dbReference type="CDD" id="cd01949">
    <property type="entry name" value="GGDEF"/>
    <property type="match status" value="1"/>
</dbReference>
<dbReference type="InterPro" id="IPR011623">
    <property type="entry name" value="7TMR_DISM_rcpt_extracell_dom1"/>
</dbReference>
<dbReference type="PANTHER" id="PTHR45138">
    <property type="entry name" value="REGULATORY COMPONENTS OF SENSORY TRANSDUCTION SYSTEM"/>
    <property type="match status" value="1"/>
</dbReference>
<proteinExistence type="predicted"/>
<evidence type="ECO:0000313" key="7">
    <source>
        <dbReference type="Proteomes" id="UP001548713"/>
    </source>
</evidence>
<dbReference type="InterPro" id="IPR050469">
    <property type="entry name" value="Diguanylate_Cyclase"/>
</dbReference>
<name>A0ABV2D1R4_9SPHN</name>
<dbReference type="SUPFAM" id="SSF55073">
    <property type="entry name" value="Nucleotide cyclase"/>
    <property type="match status" value="1"/>
</dbReference>
<feature type="domain" description="GGDEF" evidence="5">
    <location>
        <begin position="394"/>
        <end position="527"/>
    </location>
</feature>
<dbReference type="InterPro" id="IPR029787">
    <property type="entry name" value="Nucleotide_cyclase"/>
</dbReference>
<keyword evidence="4" id="KW-1133">Transmembrane helix</keyword>
<dbReference type="InterPro" id="IPR000160">
    <property type="entry name" value="GGDEF_dom"/>
</dbReference>
<keyword evidence="6" id="KW-0808">Transferase</keyword>
<evidence type="ECO:0000259" key="5">
    <source>
        <dbReference type="PROSITE" id="PS50887"/>
    </source>
</evidence>
<feature type="transmembrane region" description="Helical" evidence="4">
    <location>
        <begin position="164"/>
        <end position="188"/>
    </location>
</feature>
<dbReference type="NCBIfam" id="TIGR00254">
    <property type="entry name" value="GGDEF"/>
    <property type="match status" value="1"/>
</dbReference>
<gene>
    <name evidence="6" type="ORF">ABVV53_10180</name>
</gene>
<evidence type="ECO:0000256" key="3">
    <source>
        <dbReference type="SAM" id="MobiDB-lite"/>
    </source>
</evidence>
<feature type="transmembrane region" description="Helical" evidence="4">
    <location>
        <begin position="316"/>
        <end position="337"/>
    </location>
</feature>
<evidence type="ECO:0000256" key="2">
    <source>
        <dbReference type="ARBA" id="ARBA00034247"/>
    </source>
</evidence>
<feature type="transmembrane region" description="Helical" evidence="4">
    <location>
        <begin position="286"/>
        <end position="304"/>
    </location>
</feature>
<dbReference type="SMART" id="SM00267">
    <property type="entry name" value="GGDEF"/>
    <property type="match status" value="1"/>
</dbReference>
<reference evidence="6 7" key="1">
    <citation type="submission" date="2024-07" db="EMBL/GenBank/DDBJ databases">
        <title>Novosphingobium kalidii RD2P27.</title>
        <authorList>
            <person name="Sun J.-Q."/>
        </authorList>
    </citation>
    <scope>NUCLEOTIDE SEQUENCE [LARGE SCALE GENOMIC DNA]</scope>
    <source>
        <strain evidence="6 7">RD2P27</strain>
    </source>
</reference>
<dbReference type="EC" id="2.7.7.65" evidence="1"/>
<protein>
    <recommendedName>
        <fullName evidence="1">diguanylate cyclase</fullName>
        <ecNumber evidence="1">2.7.7.65</ecNumber>
    </recommendedName>
</protein>
<evidence type="ECO:0000256" key="1">
    <source>
        <dbReference type="ARBA" id="ARBA00012528"/>
    </source>
</evidence>
<evidence type="ECO:0000313" key="6">
    <source>
        <dbReference type="EMBL" id="MET1755822.1"/>
    </source>
</evidence>
<keyword evidence="4" id="KW-0812">Transmembrane</keyword>
<dbReference type="Pfam" id="PF07695">
    <property type="entry name" value="7TMR-DISM_7TM"/>
    <property type="match status" value="1"/>
</dbReference>
<dbReference type="PANTHER" id="PTHR45138:SF9">
    <property type="entry name" value="DIGUANYLATE CYCLASE DGCM-RELATED"/>
    <property type="match status" value="1"/>
</dbReference>
<comment type="catalytic activity">
    <reaction evidence="2">
        <text>2 GTP = 3',3'-c-di-GMP + 2 diphosphate</text>
        <dbReference type="Rhea" id="RHEA:24898"/>
        <dbReference type="ChEBI" id="CHEBI:33019"/>
        <dbReference type="ChEBI" id="CHEBI:37565"/>
        <dbReference type="ChEBI" id="CHEBI:58805"/>
        <dbReference type="EC" id="2.7.7.65"/>
    </reaction>
</comment>
<dbReference type="EMBL" id="JBEWLY010000014">
    <property type="protein sequence ID" value="MET1755822.1"/>
    <property type="molecule type" value="Genomic_DNA"/>
</dbReference>
<keyword evidence="7" id="KW-1185">Reference proteome</keyword>
<dbReference type="InterPro" id="IPR043128">
    <property type="entry name" value="Rev_trsase/Diguanyl_cyclase"/>
</dbReference>